<comment type="similarity">
    <text evidence="1 2">Belongs to the small heat shock protein (HSP20) family.</text>
</comment>
<keyword evidence="5" id="KW-1185">Reference proteome</keyword>
<feature type="domain" description="SHSP" evidence="3">
    <location>
        <begin position="33"/>
        <end position="146"/>
    </location>
</feature>
<evidence type="ECO:0000313" key="5">
    <source>
        <dbReference type="Proteomes" id="UP001596978"/>
    </source>
</evidence>
<dbReference type="PROSITE" id="PS01031">
    <property type="entry name" value="SHSP"/>
    <property type="match status" value="1"/>
</dbReference>
<reference evidence="5" key="1">
    <citation type="journal article" date="2019" name="Int. J. Syst. Evol. Microbiol.">
        <title>The Global Catalogue of Microorganisms (GCM) 10K type strain sequencing project: providing services to taxonomists for standard genome sequencing and annotation.</title>
        <authorList>
            <consortium name="The Broad Institute Genomics Platform"/>
            <consortium name="The Broad Institute Genome Sequencing Center for Infectious Disease"/>
            <person name="Wu L."/>
            <person name="Ma J."/>
        </authorList>
    </citation>
    <scope>NUCLEOTIDE SEQUENCE [LARGE SCALE GENOMIC DNA]</scope>
    <source>
        <strain evidence="5">CCUG 62952</strain>
    </source>
</reference>
<dbReference type="SUPFAM" id="SSF49764">
    <property type="entry name" value="HSP20-like chaperones"/>
    <property type="match status" value="1"/>
</dbReference>
<proteinExistence type="inferred from homology"/>
<dbReference type="InterPro" id="IPR002068">
    <property type="entry name" value="A-crystallin/Hsp20_dom"/>
</dbReference>
<dbReference type="EMBL" id="JBHTJH010000004">
    <property type="protein sequence ID" value="MFD0861285.1"/>
    <property type="molecule type" value="Genomic_DNA"/>
</dbReference>
<dbReference type="CDD" id="cd06464">
    <property type="entry name" value="ACD_sHsps-like"/>
    <property type="match status" value="1"/>
</dbReference>
<evidence type="ECO:0000259" key="3">
    <source>
        <dbReference type="PROSITE" id="PS01031"/>
    </source>
</evidence>
<dbReference type="InterPro" id="IPR008978">
    <property type="entry name" value="HSP20-like_chaperone"/>
</dbReference>
<evidence type="ECO:0000256" key="2">
    <source>
        <dbReference type="RuleBase" id="RU003616"/>
    </source>
</evidence>
<dbReference type="PANTHER" id="PTHR11527">
    <property type="entry name" value="HEAT-SHOCK PROTEIN 20 FAMILY MEMBER"/>
    <property type="match status" value="1"/>
</dbReference>
<accession>A0ABW3CVT5</accession>
<comment type="caution">
    <text evidence="4">The sequence shown here is derived from an EMBL/GenBank/DDBJ whole genome shotgun (WGS) entry which is preliminary data.</text>
</comment>
<dbReference type="Proteomes" id="UP001596978">
    <property type="component" value="Unassembled WGS sequence"/>
</dbReference>
<dbReference type="Pfam" id="PF00011">
    <property type="entry name" value="HSP20"/>
    <property type="match status" value="1"/>
</dbReference>
<sequence>MTLVKRRNSDLWLPSIFDEFLTPDWFGGSTNKNVLSRSVPAVNIKEDEEGFSIELAAPGLKKEDFNISLDNDVLTISTEKETKSEEVEGQYTRREFSYSSFERSFNLPETVNTEAINASYEDGVLAIALPKREEAKPEPKRLIEIQ</sequence>
<dbReference type="RefSeq" id="WP_386404010.1">
    <property type="nucleotide sequence ID" value="NZ_JBHTJH010000004.1"/>
</dbReference>
<evidence type="ECO:0000313" key="4">
    <source>
        <dbReference type="EMBL" id="MFD0861285.1"/>
    </source>
</evidence>
<protein>
    <submittedName>
        <fullName evidence="4">Hsp20/alpha crystallin family protein</fullName>
    </submittedName>
</protein>
<name>A0ABW3CVT5_9FLAO</name>
<evidence type="ECO:0000256" key="1">
    <source>
        <dbReference type="PROSITE-ProRule" id="PRU00285"/>
    </source>
</evidence>
<dbReference type="InterPro" id="IPR031107">
    <property type="entry name" value="Small_HSP"/>
</dbReference>
<gene>
    <name evidence="4" type="ORF">ACFQ1M_03630</name>
</gene>
<organism evidence="4 5">
    <name type="scientific">Sungkyunkwania multivorans</name>
    <dbReference type="NCBI Taxonomy" id="1173618"/>
    <lineage>
        <taxon>Bacteria</taxon>
        <taxon>Pseudomonadati</taxon>
        <taxon>Bacteroidota</taxon>
        <taxon>Flavobacteriia</taxon>
        <taxon>Flavobacteriales</taxon>
        <taxon>Flavobacteriaceae</taxon>
        <taxon>Sungkyunkwania</taxon>
    </lineage>
</organism>
<dbReference type="Gene3D" id="2.60.40.790">
    <property type="match status" value="1"/>
</dbReference>